<reference evidence="10 11" key="1">
    <citation type="submission" date="2016-12" db="EMBL/GenBank/DDBJ databases">
        <title>The genomes of Aspergillus section Nigri reveals drivers in fungal speciation.</title>
        <authorList>
            <consortium name="DOE Joint Genome Institute"/>
            <person name="Vesth T.C."/>
            <person name="Nybo J."/>
            <person name="Theobald S."/>
            <person name="Brandl J."/>
            <person name="Frisvad J.C."/>
            <person name="Nielsen K.F."/>
            <person name="Lyhne E.K."/>
            <person name="Kogle M.E."/>
            <person name="Kuo A."/>
            <person name="Riley R."/>
            <person name="Clum A."/>
            <person name="Nolan M."/>
            <person name="Lipzen A."/>
            <person name="Salamov A."/>
            <person name="Henrissat B."/>
            <person name="Wiebenga A."/>
            <person name="De Vries R.P."/>
            <person name="Grigoriev I.V."/>
            <person name="Mortensen U.H."/>
            <person name="Andersen M.R."/>
            <person name="Baker S.E."/>
        </authorList>
    </citation>
    <scope>NUCLEOTIDE SEQUENCE [LARGE SCALE GENOMIC DNA]</scope>
    <source>
        <strain evidence="10 11">IBT 23096</strain>
    </source>
</reference>
<feature type="transmembrane region" description="Helical" evidence="8">
    <location>
        <begin position="69"/>
        <end position="92"/>
    </location>
</feature>
<evidence type="ECO:0000256" key="7">
    <source>
        <dbReference type="SAM" id="MobiDB-lite"/>
    </source>
</evidence>
<accession>A0A2I2G3P8</accession>
<comment type="caution">
    <text evidence="10">The sequence shown here is derived from an EMBL/GenBank/DDBJ whole genome shotgun (WGS) entry which is preliminary data.</text>
</comment>
<feature type="transmembrane region" description="Helical" evidence="8">
    <location>
        <begin position="438"/>
        <end position="462"/>
    </location>
</feature>
<comment type="subcellular location">
    <subcellularLocation>
        <location evidence="1">Membrane</location>
        <topology evidence="1">Multi-pass membrane protein</topology>
    </subcellularLocation>
</comment>
<evidence type="ECO:0000256" key="1">
    <source>
        <dbReference type="ARBA" id="ARBA00004141"/>
    </source>
</evidence>
<evidence type="ECO:0000313" key="10">
    <source>
        <dbReference type="EMBL" id="PLB47504.1"/>
    </source>
</evidence>
<dbReference type="InterPro" id="IPR001958">
    <property type="entry name" value="Tet-R_TetA/multi-R_MdtG-like"/>
</dbReference>
<evidence type="ECO:0000256" key="5">
    <source>
        <dbReference type="ARBA" id="ARBA00022989"/>
    </source>
</evidence>
<feature type="region of interest" description="Disordered" evidence="7">
    <location>
        <begin position="219"/>
        <end position="284"/>
    </location>
</feature>
<dbReference type="EMBL" id="MSFO01000005">
    <property type="protein sequence ID" value="PLB47504.1"/>
    <property type="molecule type" value="Genomic_DNA"/>
</dbReference>
<evidence type="ECO:0000313" key="11">
    <source>
        <dbReference type="Proteomes" id="UP000234275"/>
    </source>
</evidence>
<dbReference type="PANTHER" id="PTHR23506">
    <property type="entry name" value="GH10249P"/>
    <property type="match status" value="1"/>
</dbReference>
<dbReference type="OrthoDB" id="5086884at2759"/>
<dbReference type="InterPro" id="IPR036259">
    <property type="entry name" value="MFS_trans_sf"/>
</dbReference>
<evidence type="ECO:0000256" key="6">
    <source>
        <dbReference type="ARBA" id="ARBA00023136"/>
    </source>
</evidence>
<dbReference type="AlphaFoldDB" id="A0A2I2G3P8"/>
<dbReference type="GeneID" id="36557047"/>
<feature type="transmembrane region" description="Helical" evidence="8">
    <location>
        <begin position="99"/>
        <end position="124"/>
    </location>
</feature>
<gene>
    <name evidence="10" type="ORF">P170DRAFT_437341</name>
</gene>
<dbReference type="RefSeq" id="XP_024702806.1">
    <property type="nucleotide sequence ID" value="XM_024849348.1"/>
</dbReference>
<dbReference type="CDD" id="cd17325">
    <property type="entry name" value="MFS_MdtG_SLC18_like"/>
    <property type="match status" value="1"/>
</dbReference>
<feature type="transmembrane region" description="Helical" evidence="8">
    <location>
        <begin position="305"/>
        <end position="326"/>
    </location>
</feature>
<feature type="domain" description="Major facilitator superfamily (MFS) profile" evidence="9">
    <location>
        <begin position="29"/>
        <end position="500"/>
    </location>
</feature>
<organism evidence="10 11">
    <name type="scientific">Aspergillus steynii IBT 23096</name>
    <dbReference type="NCBI Taxonomy" id="1392250"/>
    <lineage>
        <taxon>Eukaryota</taxon>
        <taxon>Fungi</taxon>
        <taxon>Dikarya</taxon>
        <taxon>Ascomycota</taxon>
        <taxon>Pezizomycotina</taxon>
        <taxon>Eurotiomycetes</taxon>
        <taxon>Eurotiomycetidae</taxon>
        <taxon>Eurotiales</taxon>
        <taxon>Aspergillaceae</taxon>
        <taxon>Aspergillus</taxon>
        <taxon>Aspergillus subgen. Circumdati</taxon>
    </lineage>
</organism>
<sequence length="510" mass="54385">MAVGKLWPSRAADAEAPIFLEWRSSSAFIIFVVVFAVFTDILLYGLIVPVTPTALHERVGLSQGEEQRWTSILLALYGAALLAFSPIAGYIADKIQSRWWPLMVGLIALGAATALLCVGTHMGLWVAGRLFQGASAAVVWTVGCALLVDTVSKDELGQAMGYIGMGMTLGIMGGPLLGGVIYEHGGYYAVFGLAFGLVGLDIVFRLIMIEKKHAARWLPPDSAKQKEKKKSQDSETTQDSVKSDGQHSPDTLQPPPPSSSGHSSNTQSVPKPDATPDQSSATRPRKGALGALQHLLASERMLASLWAYFITSVILTCFDSVLPLYVEETFGWEQTGQGLIFIPLSVPHILDPLVGYVIDTYGNSRRYLAGVALIASVPILVLLRFVTYNSMGQKVLLCALLVLTGVCLAVLLPSVMVEASYVVSDKEEETPEIFGKGGAMALSYGLLNSAFAAGTIVGPFFAGFIRESAGWGTMAWAMAILTGVSSVPTLLCLGGFQLKRKKGSGSHPSP</sequence>
<dbReference type="GO" id="GO:0022857">
    <property type="term" value="F:transmembrane transporter activity"/>
    <property type="evidence" value="ECO:0007669"/>
    <property type="project" value="InterPro"/>
</dbReference>
<proteinExistence type="inferred from homology"/>
<feature type="transmembrane region" description="Helical" evidence="8">
    <location>
        <begin position="130"/>
        <end position="148"/>
    </location>
</feature>
<protein>
    <submittedName>
        <fullName evidence="10">MFS general substrate transporter</fullName>
    </submittedName>
</protein>
<keyword evidence="3" id="KW-0813">Transport</keyword>
<evidence type="ECO:0000256" key="3">
    <source>
        <dbReference type="ARBA" id="ARBA00022448"/>
    </source>
</evidence>
<dbReference type="Pfam" id="PF07690">
    <property type="entry name" value="MFS_1"/>
    <property type="match status" value="1"/>
</dbReference>
<dbReference type="PANTHER" id="PTHR23506:SF23">
    <property type="entry name" value="GH10249P"/>
    <property type="match status" value="1"/>
</dbReference>
<dbReference type="PROSITE" id="PS50850">
    <property type="entry name" value="MFS"/>
    <property type="match status" value="1"/>
</dbReference>
<dbReference type="PRINTS" id="PR01035">
    <property type="entry name" value="TCRTETA"/>
</dbReference>
<dbReference type="SUPFAM" id="SSF103473">
    <property type="entry name" value="MFS general substrate transporter"/>
    <property type="match status" value="1"/>
</dbReference>
<evidence type="ECO:0000256" key="8">
    <source>
        <dbReference type="SAM" id="Phobius"/>
    </source>
</evidence>
<name>A0A2I2G3P8_9EURO</name>
<feature type="transmembrane region" description="Helical" evidence="8">
    <location>
        <begin position="160"/>
        <end position="182"/>
    </location>
</feature>
<feature type="transmembrane region" description="Helical" evidence="8">
    <location>
        <begin position="394"/>
        <end position="417"/>
    </location>
</feature>
<evidence type="ECO:0000256" key="4">
    <source>
        <dbReference type="ARBA" id="ARBA00022692"/>
    </source>
</evidence>
<keyword evidence="5 8" id="KW-1133">Transmembrane helix</keyword>
<comment type="similarity">
    <text evidence="2">Belongs to the major facilitator superfamily. Vesicular transporter family.</text>
</comment>
<dbReference type="Gene3D" id="1.20.1250.20">
    <property type="entry name" value="MFS general substrate transporter like domains"/>
    <property type="match status" value="1"/>
</dbReference>
<dbReference type="InterPro" id="IPR050930">
    <property type="entry name" value="MFS_Vesicular_Transporter"/>
</dbReference>
<evidence type="ECO:0000259" key="9">
    <source>
        <dbReference type="PROSITE" id="PS50850"/>
    </source>
</evidence>
<feature type="transmembrane region" description="Helical" evidence="8">
    <location>
        <begin position="27"/>
        <end position="49"/>
    </location>
</feature>
<evidence type="ECO:0000256" key="2">
    <source>
        <dbReference type="ARBA" id="ARBA00006829"/>
    </source>
</evidence>
<dbReference type="Proteomes" id="UP000234275">
    <property type="component" value="Unassembled WGS sequence"/>
</dbReference>
<feature type="transmembrane region" description="Helical" evidence="8">
    <location>
        <begin position="367"/>
        <end position="388"/>
    </location>
</feature>
<dbReference type="STRING" id="1392250.A0A2I2G3P8"/>
<feature type="transmembrane region" description="Helical" evidence="8">
    <location>
        <begin position="474"/>
        <end position="496"/>
    </location>
</feature>
<keyword evidence="11" id="KW-1185">Reference proteome</keyword>
<feature type="transmembrane region" description="Helical" evidence="8">
    <location>
        <begin position="188"/>
        <end position="208"/>
    </location>
</feature>
<dbReference type="InterPro" id="IPR020846">
    <property type="entry name" value="MFS_dom"/>
</dbReference>
<dbReference type="InterPro" id="IPR011701">
    <property type="entry name" value="MFS"/>
</dbReference>
<dbReference type="GO" id="GO:0016020">
    <property type="term" value="C:membrane"/>
    <property type="evidence" value="ECO:0007669"/>
    <property type="project" value="UniProtKB-SubCell"/>
</dbReference>
<dbReference type="VEuPathDB" id="FungiDB:P170DRAFT_437341"/>
<keyword evidence="4 8" id="KW-0812">Transmembrane</keyword>
<keyword evidence="6 8" id="KW-0472">Membrane</keyword>